<feature type="region of interest" description="Disordered" evidence="1">
    <location>
        <begin position="287"/>
        <end position="307"/>
    </location>
</feature>
<dbReference type="EMBL" id="CAKKLH010000190">
    <property type="protein sequence ID" value="CAH0105592.1"/>
    <property type="molecule type" value="Genomic_DNA"/>
</dbReference>
<gene>
    <name evidence="3" type="ORF">DGAL_LOCUS8648</name>
</gene>
<feature type="compositionally biased region" description="Low complexity" evidence="1">
    <location>
        <begin position="208"/>
        <end position="217"/>
    </location>
</feature>
<dbReference type="PANTHER" id="PTHR45705">
    <property type="entry name" value="FI20236P1"/>
    <property type="match status" value="1"/>
</dbReference>
<dbReference type="InterPro" id="IPR037278">
    <property type="entry name" value="ARFGAP/RecO"/>
</dbReference>
<dbReference type="PANTHER" id="PTHR45705:SF1">
    <property type="entry name" value="FI20236P1"/>
    <property type="match status" value="1"/>
</dbReference>
<evidence type="ECO:0000256" key="1">
    <source>
        <dbReference type="SAM" id="MobiDB-lite"/>
    </source>
</evidence>
<name>A0A8J2RTE3_9CRUS</name>
<dbReference type="SMART" id="SM00105">
    <property type="entry name" value="ArfGap"/>
    <property type="match status" value="1"/>
</dbReference>
<feature type="region of interest" description="Disordered" evidence="1">
    <location>
        <begin position="468"/>
        <end position="491"/>
    </location>
</feature>
<dbReference type="SUPFAM" id="SSF57863">
    <property type="entry name" value="ArfGap/RecO-like zinc finger"/>
    <property type="match status" value="1"/>
</dbReference>
<evidence type="ECO:0000259" key="2">
    <source>
        <dbReference type="SMART" id="SM00105"/>
    </source>
</evidence>
<dbReference type="GO" id="GO:0005737">
    <property type="term" value="C:cytoplasm"/>
    <property type="evidence" value="ECO:0007669"/>
    <property type="project" value="TreeGrafter"/>
</dbReference>
<keyword evidence="4" id="KW-1185">Reference proteome</keyword>
<dbReference type="InterPro" id="IPR051718">
    <property type="entry name" value="ARF_GTPase-activating"/>
</dbReference>
<organism evidence="3 4">
    <name type="scientific">Daphnia galeata</name>
    <dbReference type="NCBI Taxonomy" id="27404"/>
    <lineage>
        <taxon>Eukaryota</taxon>
        <taxon>Metazoa</taxon>
        <taxon>Ecdysozoa</taxon>
        <taxon>Arthropoda</taxon>
        <taxon>Crustacea</taxon>
        <taxon>Branchiopoda</taxon>
        <taxon>Diplostraca</taxon>
        <taxon>Cladocera</taxon>
        <taxon>Anomopoda</taxon>
        <taxon>Daphniidae</taxon>
        <taxon>Daphnia</taxon>
    </lineage>
</organism>
<feature type="compositionally biased region" description="Polar residues" evidence="1">
    <location>
        <begin position="481"/>
        <end position="491"/>
    </location>
</feature>
<reference evidence="3" key="1">
    <citation type="submission" date="2021-11" db="EMBL/GenBank/DDBJ databases">
        <authorList>
            <person name="Schell T."/>
        </authorList>
    </citation>
    <scope>NUCLEOTIDE SEQUENCE</scope>
    <source>
        <strain evidence="3">M5</strain>
    </source>
</reference>
<comment type="caution">
    <text evidence="3">The sequence shown here is derived from an EMBL/GenBank/DDBJ whole genome shotgun (WGS) entry which is preliminary data.</text>
</comment>
<dbReference type="Gene3D" id="1.10.220.150">
    <property type="entry name" value="Arf GTPase activating protein"/>
    <property type="match status" value="1"/>
</dbReference>
<protein>
    <recommendedName>
        <fullName evidence="2">Arf-GAP domain-containing protein</fullName>
    </recommendedName>
</protein>
<evidence type="ECO:0000313" key="4">
    <source>
        <dbReference type="Proteomes" id="UP000789390"/>
    </source>
</evidence>
<evidence type="ECO:0000313" key="3">
    <source>
        <dbReference type="EMBL" id="CAH0105592.1"/>
    </source>
</evidence>
<feature type="domain" description="Arf-GAP" evidence="2">
    <location>
        <begin position="22"/>
        <end position="158"/>
    </location>
</feature>
<dbReference type="GO" id="GO:0005096">
    <property type="term" value="F:GTPase activator activity"/>
    <property type="evidence" value="ECO:0007669"/>
    <property type="project" value="InterPro"/>
</dbReference>
<dbReference type="Pfam" id="PF01412">
    <property type="entry name" value="ArfGap"/>
    <property type="match status" value="1"/>
</dbReference>
<proteinExistence type="predicted"/>
<feature type="compositionally biased region" description="Low complexity" evidence="1">
    <location>
        <begin position="469"/>
        <end position="480"/>
    </location>
</feature>
<dbReference type="InterPro" id="IPR001164">
    <property type="entry name" value="ArfGAP_dom"/>
</dbReference>
<accession>A0A8J2RTE3</accession>
<dbReference type="InterPro" id="IPR038508">
    <property type="entry name" value="ArfGAP_dom_sf"/>
</dbReference>
<sequence length="491" mass="53555">MSSPVSRTEKEKQKLIQEKCQTILASMLRDEDNKYCVDCDAKVSSFKLNNFSISRTKMGFMESWNFPMYPLCRNPSKLGGAHIQRWAQFKLAIFKSVNLDSWTPEQSLQQMGNSRARAVYEANLPDSFRRPQTDSTLESFIRAKYETKKHIAKEWVCPPPVKVSWDAEIEMEMKRKKEAKRKTNGSPATTLEFPTNQASSRTPRPAESTSTISSTSSPAVKEVSLPAPIEVPSLPAPTKTSSAAQDLLGLDTAINSSSGNDLFGGLLTTPVPATTNNSSTNNVMGGASKNADEDSFFNQKTPSTTEKRTLDKNSIMALYNQGGTNTSAAVPPMQNMFAAQGVYSTPQPTFIPNPTMNQSAFGSSPSMNPAGGMMAGNFNPLMQQQPPQGNMFSSPMFSTNGAIPQTGAGQMSQLSQQLNGLNFGPTVHNPMMPAANTAVPGMMMMGNMSMNPAMATSNSNPYNMFMGMQPAPQQQQQQQPHTNTLSTNLWQ</sequence>
<feature type="region of interest" description="Disordered" evidence="1">
    <location>
        <begin position="176"/>
        <end position="221"/>
    </location>
</feature>
<feature type="compositionally biased region" description="Polar residues" evidence="1">
    <location>
        <begin position="184"/>
        <end position="202"/>
    </location>
</feature>
<dbReference type="AlphaFoldDB" id="A0A8J2RTE3"/>
<dbReference type="OrthoDB" id="73919at2759"/>
<dbReference type="Proteomes" id="UP000789390">
    <property type="component" value="Unassembled WGS sequence"/>
</dbReference>